<dbReference type="InterPro" id="IPR001005">
    <property type="entry name" value="SANT/Myb"/>
</dbReference>
<evidence type="ECO:0000313" key="4">
    <source>
        <dbReference type="Proteomes" id="UP000694050"/>
    </source>
</evidence>
<dbReference type="Proteomes" id="UP000694050">
    <property type="component" value="Unassembled WGS sequence"/>
</dbReference>
<protein>
    <recommendedName>
        <fullName evidence="2">Myb-like domain-containing protein</fullName>
    </recommendedName>
</protein>
<dbReference type="EMBL" id="JAELUQ010000004">
    <property type="protein sequence ID" value="KAG7415408.1"/>
    <property type="molecule type" value="Genomic_DNA"/>
</dbReference>
<evidence type="ECO:0000313" key="3">
    <source>
        <dbReference type="EMBL" id="KAG7415408.1"/>
    </source>
</evidence>
<evidence type="ECO:0000256" key="1">
    <source>
        <dbReference type="SAM" id="MobiDB-lite"/>
    </source>
</evidence>
<name>A0A8J5P5Z0_FUSOX</name>
<feature type="region of interest" description="Disordered" evidence="1">
    <location>
        <begin position="83"/>
        <end position="124"/>
    </location>
</feature>
<evidence type="ECO:0000259" key="2">
    <source>
        <dbReference type="PROSITE" id="PS50090"/>
    </source>
</evidence>
<organism evidence="3 4">
    <name type="scientific">Fusarium oxysporum f. sp. rapae</name>
    <dbReference type="NCBI Taxonomy" id="485398"/>
    <lineage>
        <taxon>Eukaryota</taxon>
        <taxon>Fungi</taxon>
        <taxon>Dikarya</taxon>
        <taxon>Ascomycota</taxon>
        <taxon>Pezizomycotina</taxon>
        <taxon>Sordariomycetes</taxon>
        <taxon>Hypocreomycetidae</taxon>
        <taxon>Hypocreales</taxon>
        <taxon>Nectriaceae</taxon>
        <taxon>Fusarium</taxon>
        <taxon>Fusarium oxysporum species complex</taxon>
    </lineage>
</organism>
<gene>
    <name evidence="3" type="ORF">Forpe1208_v006919</name>
</gene>
<proteinExistence type="predicted"/>
<accession>A0A8J5P5Z0</accession>
<dbReference type="CDD" id="cd00167">
    <property type="entry name" value="SANT"/>
    <property type="match status" value="1"/>
</dbReference>
<sequence length="318" mass="34901">MPCDSPLDDRDGFWVSDYKETLINEMPGNAFAQVRISQERTKSDIDTTSDPDPYLGSSAMSSTESLDLASAAKSSLALLGVLPSDDSMLNEESPTTESSVYKDQRIYMQDPSGPDSRSSGRMPSISATIGDMNLISSNSPLRGMPILNIVSPCAATNTGSETSGPATSGGKKRRIKFITTARQSEPTGDIESPPPPKKCRITLKIRPRTVSEKEHAGGDITAVQARPKHRDEQTEIKKPAKTRIIFKTGSCQTYSHRPTTPLKTWLSGTASTRSKWTLEEDEMICKMKQDNCSWAKIQRALPHRSQGSIQVRYSTKLK</sequence>
<reference evidence="3" key="1">
    <citation type="submission" date="2021-04" db="EMBL/GenBank/DDBJ databases">
        <title>First draft genome resource for Brassicaceae pathogens Fusarium oxysporum f. sp. raphani and Fusarium oxysporum f. sp. rapae.</title>
        <authorList>
            <person name="Asai S."/>
        </authorList>
    </citation>
    <scope>NUCLEOTIDE SEQUENCE</scope>
    <source>
        <strain evidence="3">Tf1208</strain>
    </source>
</reference>
<feature type="domain" description="Myb-like" evidence="2">
    <location>
        <begin position="268"/>
        <end position="317"/>
    </location>
</feature>
<feature type="region of interest" description="Disordered" evidence="1">
    <location>
        <begin position="37"/>
        <end position="62"/>
    </location>
</feature>
<dbReference type="PROSITE" id="PS50090">
    <property type="entry name" value="MYB_LIKE"/>
    <property type="match status" value="1"/>
</dbReference>
<feature type="compositionally biased region" description="Polar residues" evidence="1">
    <location>
        <begin position="90"/>
        <end position="99"/>
    </location>
</feature>
<dbReference type="AlphaFoldDB" id="A0A8J5P5Z0"/>
<feature type="compositionally biased region" description="Polar residues" evidence="1">
    <location>
        <begin position="115"/>
        <end position="124"/>
    </location>
</feature>
<comment type="caution">
    <text evidence="3">The sequence shown here is derived from an EMBL/GenBank/DDBJ whole genome shotgun (WGS) entry which is preliminary data.</text>
</comment>